<dbReference type="Pfam" id="PF13354">
    <property type="entry name" value="Beta-lactamase2"/>
    <property type="match status" value="1"/>
</dbReference>
<organism evidence="3 5">
    <name type="scientific">Streptococcus constellatus subsp. pharyngis SK1060 = CCUG 46377</name>
    <dbReference type="NCBI Taxonomy" id="1035184"/>
    <lineage>
        <taxon>Bacteria</taxon>
        <taxon>Bacillati</taxon>
        <taxon>Bacillota</taxon>
        <taxon>Bacilli</taxon>
        <taxon>Lactobacillales</taxon>
        <taxon>Streptococcaceae</taxon>
        <taxon>Streptococcus</taxon>
        <taxon>Streptococcus anginosus group</taxon>
    </lineage>
</organism>
<dbReference type="AlphaFoldDB" id="F9P511"/>
<feature type="region of interest" description="Disordered" evidence="1">
    <location>
        <begin position="41"/>
        <end position="70"/>
    </location>
</feature>
<dbReference type="InterPro" id="IPR045155">
    <property type="entry name" value="Beta-lactam_cat"/>
</dbReference>
<sequence length="277" mass="31705">MSKKTIILCLLGCFMMCGVLVLSAVYFGQARKPHHTKVAASYTASQEKKKSPSKESKPATRVPIKSMEEKQKDMEADLPVMGAYGLYYDYANLNLVQVVQAYLDEMGIEHSQVAFSYKDLTSGQTYAMNETQPMTAGSTYKLPLNMLVVDEVEKGNLSLTERFDITHTRYEYIGEHNNYVAAFNGTMNIPEMQEYSLLYSENTPAYALAERLGGLDKAYTMYQRYGKGKGEIKTINQQNQTTTDYYIQVLDYLWKHQEKYKDILYYIGESFPNECYK</sequence>
<evidence type="ECO:0000313" key="3">
    <source>
        <dbReference type="EMBL" id="EGV10978.1"/>
    </source>
</evidence>
<dbReference type="GO" id="GO:0004180">
    <property type="term" value="F:carboxypeptidase activity"/>
    <property type="evidence" value="ECO:0007669"/>
    <property type="project" value="UniProtKB-KW"/>
</dbReference>
<dbReference type="InterPro" id="IPR012338">
    <property type="entry name" value="Beta-lactam/transpept-like"/>
</dbReference>
<evidence type="ECO:0000259" key="2">
    <source>
        <dbReference type="Pfam" id="PF13354"/>
    </source>
</evidence>
<reference evidence="3 5" key="1">
    <citation type="submission" date="2011-06" db="EMBL/GenBank/DDBJ databases">
        <authorList>
            <person name="Harkins D.M."/>
            <person name="Madupu R."/>
            <person name="Durkin A.S."/>
            <person name="Torralba M."/>
            <person name="Methe B."/>
            <person name="Sutton G.G."/>
            <person name="Nelson K.E."/>
        </authorList>
    </citation>
    <scope>NUCLEOTIDE SEQUENCE [LARGE SCALE GENOMIC DNA]</scope>
    <source>
        <strain evidence="3 5">SK1060</strain>
    </source>
</reference>
<dbReference type="Proteomes" id="UP000003287">
    <property type="component" value="Unassembled WGS sequence"/>
</dbReference>
<dbReference type="PANTHER" id="PTHR35333:SF3">
    <property type="entry name" value="BETA-LACTAMASE-TYPE TRANSPEPTIDASE FOLD CONTAINING PROTEIN"/>
    <property type="match status" value="1"/>
</dbReference>
<dbReference type="GO" id="GO:0030655">
    <property type="term" value="P:beta-lactam antibiotic catabolic process"/>
    <property type="evidence" value="ECO:0007669"/>
    <property type="project" value="InterPro"/>
</dbReference>
<dbReference type="EMBL" id="AFUP01000001">
    <property type="protein sequence ID" value="EGV10978.1"/>
    <property type="molecule type" value="Genomic_DNA"/>
</dbReference>
<evidence type="ECO:0000313" key="6">
    <source>
        <dbReference type="Proteomes" id="UP000016985"/>
    </source>
</evidence>
<dbReference type="SUPFAM" id="SSF56601">
    <property type="entry name" value="beta-lactamase/transpeptidase-like"/>
    <property type="match status" value="1"/>
</dbReference>
<keyword evidence="3" id="KW-0378">Hydrolase</keyword>
<dbReference type="PANTHER" id="PTHR35333">
    <property type="entry name" value="BETA-LACTAMASE"/>
    <property type="match status" value="1"/>
</dbReference>
<proteinExistence type="predicted"/>
<feature type="domain" description="Beta-lactamase class A catalytic" evidence="2">
    <location>
        <begin position="115"/>
        <end position="254"/>
    </location>
</feature>
<reference evidence="4 6" key="2">
    <citation type="submission" date="2013-09" db="EMBL/GenBank/DDBJ databases">
        <title>Genome Sequences of seven clinical isolates and type strains of anginosus group streptococci.</title>
        <authorList>
            <person name="Maruyama F."/>
            <person name="Sakurai A."/>
            <person name="Ogura Y."/>
            <person name="Homma H."/>
            <person name="Takahashi N."/>
            <person name="Ohtsubo Y."/>
            <person name="Hoshino T."/>
            <person name="Okahashi N."/>
            <person name="Nakagawa I."/>
            <person name="Kimura S."/>
            <person name="Fujiwara T."/>
            <person name="Hayashi T."/>
            <person name="Shintani S."/>
        </authorList>
    </citation>
    <scope>NUCLEOTIDE SEQUENCE [LARGE SCALE GENOMIC DNA]</scope>
    <source>
        <strain evidence="4">CCUG 46377</strain>
        <strain evidence="6">CCUG46377</strain>
    </source>
</reference>
<gene>
    <name evidence="4" type="ORF">ANG5_0608</name>
    <name evidence="3" type="ORF">HMPREF1042_0560</name>
</gene>
<dbReference type="GO" id="GO:0008800">
    <property type="term" value="F:beta-lactamase activity"/>
    <property type="evidence" value="ECO:0007669"/>
    <property type="project" value="InterPro"/>
</dbReference>
<accession>F9P511</accession>
<dbReference type="InterPro" id="IPR000871">
    <property type="entry name" value="Beta-lactam_class-A"/>
</dbReference>
<dbReference type="Proteomes" id="UP000016985">
    <property type="component" value="Unassembled WGS sequence"/>
</dbReference>
<evidence type="ECO:0000313" key="5">
    <source>
        <dbReference type="Proteomes" id="UP000003287"/>
    </source>
</evidence>
<dbReference type="eggNOG" id="COG2367">
    <property type="taxonomic scope" value="Bacteria"/>
</dbReference>
<dbReference type="GO" id="GO:0046677">
    <property type="term" value="P:response to antibiotic"/>
    <property type="evidence" value="ECO:0007669"/>
    <property type="project" value="InterPro"/>
</dbReference>
<evidence type="ECO:0000313" key="4">
    <source>
        <dbReference type="EMBL" id="GAD44080.1"/>
    </source>
</evidence>
<keyword evidence="3" id="KW-0121">Carboxypeptidase</keyword>
<dbReference type="Gene3D" id="3.40.710.10">
    <property type="entry name" value="DD-peptidase/beta-lactamase superfamily"/>
    <property type="match status" value="1"/>
</dbReference>
<keyword evidence="3" id="KW-0645">Protease</keyword>
<name>F9P511_STRCV</name>
<keyword evidence="6" id="KW-1185">Reference proteome</keyword>
<evidence type="ECO:0000256" key="1">
    <source>
        <dbReference type="SAM" id="MobiDB-lite"/>
    </source>
</evidence>
<protein>
    <submittedName>
        <fullName evidence="3">Serine-type D-Ala-D-Ala carboxypeptidase domain protein</fullName>
    </submittedName>
</protein>
<dbReference type="EMBL" id="BASX01000004">
    <property type="protein sequence ID" value="GAD44080.1"/>
    <property type="molecule type" value="Genomic_DNA"/>
</dbReference>
<feature type="compositionally biased region" description="Basic and acidic residues" evidence="1">
    <location>
        <begin position="46"/>
        <end position="58"/>
    </location>
</feature>